<protein>
    <recommendedName>
        <fullName evidence="6">Large ribosomal subunit protein bL17m</fullName>
    </recommendedName>
</protein>
<sequence>MFNPNPSEDTSALLRCRDQHHPIDPTHHLLFGSEQSSKMAGGLVKYRHLSRNSAHRKALLRNLVTSLIEHESITTTWHKAKEAQRLAEKLITLSKRNTIASKQGAQAILFEPHRHLPKLFNELRERYAFRPGGYTRVLRIEPVKEDQAASAILELVDGPKDMRLAMTAKSIAHARQQAEEEGKEFKLGDMTAWNVRKVTRFRKEGEKDLEQMVEKFEKLFEEGDEGVEVVKKKRVYPDLERSR</sequence>
<accession>A0A2S6CMX7</accession>
<keyword evidence="4" id="KW-0496">Mitochondrion</keyword>
<dbReference type="SUPFAM" id="SSF64263">
    <property type="entry name" value="Prokaryotic ribosomal protein L17"/>
    <property type="match status" value="1"/>
</dbReference>
<dbReference type="AlphaFoldDB" id="A0A2S6CMX7"/>
<dbReference type="FunFam" id="3.90.1030.10:FF:000005">
    <property type="entry name" value="Probable 50S ribosomal protein L17"/>
    <property type="match status" value="1"/>
</dbReference>
<evidence type="ECO:0000256" key="1">
    <source>
        <dbReference type="ARBA" id="ARBA00004173"/>
    </source>
</evidence>
<evidence type="ECO:0000256" key="5">
    <source>
        <dbReference type="ARBA" id="ARBA00023274"/>
    </source>
</evidence>
<name>A0A2S6CMX7_9PEZI</name>
<dbReference type="Proteomes" id="UP000237631">
    <property type="component" value="Unassembled WGS sequence"/>
</dbReference>
<comment type="similarity">
    <text evidence="2 8">Belongs to the bacterial ribosomal protein bL17 family.</text>
</comment>
<evidence type="ECO:0000256" key="6">
    <source>
        <dbReference type="ARBA" id="ARBA00035290"/>
    </source>
</evidence>
<evidence type="ECO:0000256" key="8">
    <source>
        <dbReference type="RuleBase" id="RU000660"/>
    </source>
</evidence>
<dbReference type="GO" id="GO:0003735">
    <property type="term" value="F:structural constituent of ribosome"/>
    <property type="evidence" value="ECO:0007669"/>
    <property type="project" value="InterPro"/>
</dbReference>
<gene>
    <name evidence="9" type="ORF">CBER1_10662</name>
</gene>
<evidence type="ECO:0000256" key="3">
    <source>
        <dbReference type="ARBA" id="ARBA00022980"/>
    </source>
</evidence>
<dbReference type="PANTHER" id="PTHR14413:SF16">
    <property type="entry name" value="LARGE RIBOSOMAL SUBUNIT PROTEIN BL17M"/>
    <property type="match status" value="1"/>
</dbReference>
<keyword evidence="5 8" id="KW-0687">Ribonucleoprotein</keyword>
<keyword evidence="10" id="KW-1185">Reference proteome</keyword>
<evidence type="ECO:0000256" key="7">
    <source>
        <dbReference type="ARBA" id="ARBA00037226"/>
    </source>
</evidence>
<organism evidence="9 10">
    <name type="scientific">Cercospora berteroae</name>
    <dbReference type="NCBI Taxonomy" id="357750"/>
    <lineage>
        <taxon>Eukaryota</taxon>
        <taxon>Fungi</taxon>
        <taxon>Dikarya</taxon>
        <taxon>Ascomycota</taxon>
        <taxon>Pezizomycotina</taxon>
        <taxon>Dothideomycetes</taxon>
        <taxon>Dothideomycetidae</taxon>
        <taxon>Mycosphaerellales</taxon>
        <taxon>Mycosphaerellaceae</taxon>
        <taxon>Cercospora</taxon>
    </lineage>
</organism>
<comment type="caution">
    <text evidence="9">The sequence shown here is derived from an EMBL/GenBank/DDBJ whole genome shotgun (WGS) entry which is preliminary data.</text>
</comment>
<dbReference type="EMBL" id="PNEN01000131">
    <property type="protein sequence ID" value="PPJ61098.1"/>
    <property type="molecule type" value="Genomic_DNA"/>
</dbReference>
<dbReference type="InterPro" id="IPR000456">
    <property type="entry name" value="Ribosomal_bL17"/>
</dbReference>
<dbReference type="PROSITE" id="PS01167">
    <property type="entry name" value="RIBOSOMAL_L17"/>
    <property type="match status" value="1"/>
</dbReference>
<comment type="function">
    <text evidence="7">Component of the mitochondrial ribosome (mitoribosome), a dedicated translation machinery responsible for the synthesis of mitochondrial genome-encoded proteins, including at least some of the essential transmembrane subunits of the mitochondrial respiratory chain. The mitoribosomes are attached to the mitochondrial inner membrane and translation products are cotranslationally integrated into the membrane.</text>
</comment>
<evidence type="ECO:0000313" key="9">
    <source>
        <dbReference type="EMBL" id="PPJ61098.1"/>
    </source>
</evidence>
<reference evidence="10" key="1">
    <citation type="journal article" date="2017" name="bioRxiv">
        <title>Conservation of a gene cluster reveals novel cercosporin biosynthetic mechanisms and extends production to the genus Colletotrichum.</title>
        <authorList>
            <person name="de Jonge R."/>
            <person name="Ebert M.K."/>
            <person name="Huitt-Roehl C.R."/>
            <person name="Pal P."/>
            <person name="Suttle J.C."/>
            <person name="Spanner R.E."/>
            <person name="Neubauer J.D."/>
            <person name="Jurick W.M.II."/>
            <person name="Stott K.A."/>
            <person name="Secor G.A."/>
            <person name="Thomma B.P.H.J."/>
            <person name="Van de Peer Y."/>
            <person name="Townsend C.A."/>
            <person name="Bolton M.D."/>
        </authorList>
    </citation>
    <scope>NUCLEOTIDE SEQUENCE [LARGE SCALE GENOMIC DNA]</scope>
    <source>
        <strain evidence="10">CBS538.71</strain>
    </source>
</reference>
<keyword evidence="3 8" id="KW-0689">Ribosomal protein</keyword>
<dbReference type="InterPro" id="IPR036373">
    <property type="entry name" value="Ribosomal_bL17_sf"/>
</dbReference>
<dbReference type="Gene3D" id="3.90.1030.10">
    <property type="entry name" value="Ribosomal protein L17"/>
    <property type="match status" value="1"/>
</dbReference>
<dbReference type="NCBIfam" id="TIGR00059">
    <property type="entry name" value="L17"/>
    <property type="match status" value="1"/>
</dbReference>
<dbReference type="Pfam" id="PF01196">
    <property type="entry name" value="Ribosomal_L17"/>
    <property type="match status" value="1"/>
</dbReference>
<evidence type="ECO:0000256" key="2">
    <source>
        <dbReference type="ARBA" id="ARBA00008777"/>
    </source>
</evidence>
<comment type="subcellular location">
    <subcellularLocation>
        <location evidence="1">Mitochondrion</location>
    </subcellularLocation>
</comment>
<dbReference type="InterPro" id="IPR047859">
    <property type="entry name" value="Ribosomal_bL17_CS"/>
</dbReference>
<proteinExistence type="inferred from homology"/>
<evidence type="ECO:0000313" key="10">
    <source>
        <dbReference type="Proteomes" id="UP000237631"/>
    </source>
</evidence>
<dbReference type="GO" id="GO:0005762">
    <property type="term" value="C:mitochondrial large ribosomal subunit"/>
    <property type="evidence" value="ECO:0007669"/>
    <property type="project" value="TreeGrafter"/>
</dbReference>
<evidence type="ECO:0000256" key="4">
    <source>
        <dbReference type="ARBA" id="ARBA00023128"/>
    </source>
</evidence>
<dbReference type="PANTHER" id="PTHR14413">
    <property type="entry name" value="RIBOSOMAL PROTEIN L17"/>
    <property type="match status" value="1"/>
</dbReference>
<dbReference type="STRING" id="357750.A0A2S6CMX7"/>
<dbReference type="OrthoDB" id="275000at2759"/>
<dbReference type="GO" id="GO:0006412">
    <property type="term" value="P:translation"/>
    <property type="evidence" value="ECO:0007669"/>
    <property type="project" value="InterPro"/>
</dbReference>